<gene>
    <name evidence="2" type="ORF">NCTC503_00182</name>
</gene>
<feature type="transmembrane region" description="Helical" evidence="1">
    <location>
        <begin position="12"/>
        <end position="33"/>
    </location>
</feature>
<protein>
    <submittedName>
        <fullName evidence="2">Membrane protein</fullName>
    </submittedName>
</protein>
<accession>A0A4V6KBI6</accession>
<organism evidence="2 3">
    <name type="scientific">Hathewaya histolytica</name>
    <name type="common">Clostridium histolyticum</name>
    <dbReference type="NCBI Taxonomy" id="1498"/>
    <lineage>
        <taxon>Bacteria</taxon>
        <taxon>Bacillati</taxon>
        <taxon>Bacillota</taxon>
        <taxon>Clostridia</taxon>
        <taxon>Eubacteriales</taxon>
        <taxon>Clostridiaceae</taxon>
        <taxon>Hathewaya</taxon>
    </lineage>
</organism>
<evidence type="ECO:0000256" key="1">
    <source>
        <dbReference type="SAM" id="Phobius"/>
    </source>
</evidence>
<feature type="transmembrane region" description="Helical" evidence="1">
    <location>
        <begin position="94"/>
        <end position="117"/>
    </location>
</feature>
<keyword evidence="1" id="KW-1133">Transmembrane helix</keyword>
<keyword evidence="3" id="KW-1185">Reference proteome</keyword>
<reference evidence="2 3" key="1">
    <citation type="submission" date="2019-05" db="EMBL/GenBank/DDBJ databases">
        <authorList>
            <consortium name="Pathogen Informatics"/>
        </authorList>
    </citation>
    <scope>NUCLEOTIDE SEQUENCE [LARGE SCALE GENOMIC DNA]</scope>
    <source>
        <strain evidence="2 3">NCTC503</strain>
    </source>
</reference>
<feature type="transmembrane region" description="Helical" evidence="1">
    <location>
        <begin position="226"/>
        <end position="247"/>
    </location>
</feature>
<feature type="transmembrane region" description="Helical" evidence="1">
    <location>
        <begin position="175"/>
        <end position="195"/>
    </location>
</feature>
<feature type="transmembrane region" description="Helical" evidence="1">
    <location>
        <begin position="137"/>
        <end position="163"/>
    </location>
</feature>
<evidence type="ECO:0000313" key="2">
    <source>
        <dbReference type="EMBL" id="VTQ82447.1"/>
    </source>
</evidence>
<keyword evidence="1" id="KW-0812">Transmembrane</keyword>
<evidence type="ECO:0000313" key="3">
    <source>
        <dbReference type="Proteomes" id="UP000308489"/>
    </source>
</evidence>
<proteinExistence type="predicted"/>
<dbReference type="Proteomes" id="UP000308489">
    <property type="component" value="Chromosome 1"/>
</dbReference>
<dbReference type="EMBL" id="LR590481">
    <property type="protein sequence ID" value="VTQ82447.1"/>
    <property type="molecule type" value="Genomic_DNA"/>
</dbReference>
<dbReference type="RefSeq" id="WP_138209013.1">
    <property type="nucleotide sequence ID" value="NZ_CBCRUQ010000040.1"/>
</dbReference>
<dbReference type="KEGG" id="hhw:NCTC503_00182"/>
<keyword evidence="1" id="KW-0472">Membrane</keyword>
<feature type="transmembrane region" description="Helical" evidence="1">
    <location>
        <begin position="45"/>
        <end position="67"/>
    </location>
</feature>
<dbReference type="AlphaFoldDB" id="A0A4V6KBI6"/>
<sequence>MFKLLKYNLKESFKYVSIILSMAVIAYIGILSLNFYNKINNNAVFIFYIMINFGVFLVTLIYIINAYKNELYEDRAYLTFTLPLKGREILGAKLLLSIILFIIVGIVCFGFFSPRIIRLDGLNFLRTDELMEIALEYKGTLIFSFFASLIQWLQFILTIFFSITLSKVSIKNKRVGFISFLIFILTNILIGYIAVKLAQLLPYAIDFKTLSIVSQSRTGDVGITNIAVQIYNIVVVIGIFGLTSLLLDKKIDL</sequence>
<name>A0A4V6KBI6_HATHI</name>
<dbReference type="OrthoDB" id="9816138at2"/>